<dbReference type="EMBL" id="JAATIQ010000243">
    <property type="protein sequence ID" value="KAF4367779.1"/>
    <property type="molecule type" value="Genomic_DNA"/>
</dbReference>
<dbReference type="PANTHER" id="PTHR33710:SF77">
    <property type="entry name" value="DNASE I-LIKE SUPERFAMILY PROTEIN"/>
    <property type="match status" value="1"/>
</dbReference>
<evidence type="ECO:0000259" key="2">
    <source>
        <dbReference type="Pfam" id="PF13456"/>
    </source>
</evidence>
<accession>A0A7J6FD13</accession>
<dbReference type="GO" id="GO:0003676">
    <property type="term" value="F:nucleic acid binding"/>
    <property type="evidence" value="ECO:0007669"/>
    <property type="project" value="InterPro"/>
</dbReference>
<evidence type="ECO:0000313" key="6">
    <source>
        <dbReference type="Proteomes" id="UP000583929"/>
    </source>
</evidence>
<dbReference type="InterPro" id="IPR036691">
    <property type="entry name" value="Endo/exonu/phosph_ase_sf"/>
</dbReference>
<feature type="domain" description="Reverse transcriptase zinc-binding" evidence="3">
    <location>
        <begin position="779"/>
        <end position="866"/>
    </location>
</feature>
<evidence type="ECO:0000259" key="3">
    <source>
        <dbReference type="Pfam" id="PF13966"/>
    </source>
</evidence>
<dbReference type="InterPro" id="IPR002156">
    <property type="entry name" value="RNaseH_domain"/>
</dbReference>
<dbReference type="SUPFAM" id="SSF56219">
    <property type="entry name" value="DNase I-like"/>
    <property type="match status" value="1"/>
</dbReference>
<keyword evidence="6" id="KW-1185">Reference proteome</keyword>
<reference evidence="5 6" key="1">
    <citation type="journal article" date="2020" name="bioRxiv">
        <title>Sequence and annotation of 42 cannabis genomes reveals extensive copy number variation in cannabinoid synthesis and pathogen resistance genes.</title>
        <authorList>
            <person name="Mckernan K.J."/>
            <person name="Helbert Y."/>
            <person name="Kane L.T."/>
            <person name="Ebling H."/>
            <person name="Zhang L."/>
            <person name="Liu B."/>
            <person name="Eaton Z."/>
            <person name="Mclaughlin S."/>
            <person name="Kingan S."/>
            <person name="Baybayan P."/>
            <person name="Concepcion G."/>
            <person name="Jordan M."/>
            <person name="Riva A."/>
            <person name="Barbazuk W."/>
            <person name="Harkins T."/>
        </authorList>
    </citation>
    <scope>NUCLEOTIDE SEQUENCE [LARGE SCALE GENOMIC DNA]</scope>
    <source>
        <strain evidence="6">cv. Jamaican Lion 4</strain>
        <tissue evidence="5">Leaf</tissue>
    </source>
</reference>
<feature type="domain" description="Zinc knuckle CX2CX4HX4C" evidence="4">
    <location>
        <begin position="23"/>
        <end position="56"/>
    </location>
</feature>
<dbReference type="GO" id="GO:0004523">
    <property type="term" value="F:RNA-DNA hybrid ribonuclease activity"/>
    <property type="evidence" value="ECO:0007669"/>
    <property type="project" value="InterPro"/>
</dbReference>
<sequence length="1079" mass="123100">MRTVRFRATVDVDKTLFSGFFMKRDSIKDLWIQYKYEKLPKFYLKCGIMSHEQKYCFKPPTVTKDAKGNFFPLFGSWMKHEEAARWPLSPDLPKWFQQWIIQKRLTLDPKFKDQWKMANSLQIADSWEARESRRQLPGKRRMVEQLVEEMPETEEVRVCRFPMVTLPGVGDVCSFEDSANLVVPKGPDVMPPLDVSTNKNESDNTQSKLALTKDAQSGETVQTTVLVNPSCIRTSGVDSSKSIVQDNLEMEGDLSKDSNELGRPQSLKGQRYYSSMFGTQAQVIPWPSNELWSLGFKTLSGLGTVDKFLREPSIFNPILGIEDFRSVDQDFGPKKRKALEEPPPLSTEDCKFSPGTKGETTPRRKRGRPVSKDQGKAIFVSEFQEQKPVLKRGRPPKEAQNHGPKTFSLKRQARNTVTKRQQSIRANWEKNAFDLKVDLSNHFIVADYISKPSSSCVKFSALMMKIHYSGVFYVPPVASAGGLALCWKQGVDCIIQRGDKFQIQACISSDPPGKPWILMGVYGPPTYADKEGFWNEIADFVCMCKLPVMLIGDLNGTLLDSDCLNYSRASNIGRYSFDFRRAVQRSGLIDLGYNGVKFTWCRRGSNSTSSPSLKRARLDRALASVDWRLAWPNAIVSHLTATSSDHNPIILDTCGGRHCSKPQFKYELMWERDPRVFWVVKNAWMTQTHRNPMVNMYRKIKATKEHLQKWNNVHFRKLATQISEARARLEDIESNQTWNVERIRCCFDSRDATDIMDIGLPASKQEDSWHWLEDKRGLFSVKSAYHLVTKHRCVDIPNWHSKLIWNCPVHARLKLLWWQIMNNSLPTRERLAMAFNIPCILCPLCDAEVESSFHVLWQCNFAKAIWFGSLWGIRTNLCQCGNWSEWKDWFNDRRNRPVALSFVEFITGALCIFESIWKVLNDVRQGGHHTQISVAIQAIRVRYRDHQSCILHPRSKTELNLTPPPGWLTCCTDVSIDTNLSVGAAVFRDDKNRICGVYSACFTATEPALVEALTLATAGQVAVQHQFQRVGFFCDNVEVVSNFSETNSHNIHLNLAGAAAKFKSTSLQLQSVQLSKIGR</sequence>
<feature type="domain" description="RNase H type-1" evidence="2">
    <location>
        <begin position="975"/>
        <end position="1062"/>
    </location>
</feature>
<evidence type="ECO:0008006" key="7">
    <source>
        <dbReference type="Google" id="ProtNLM"/>
    </source>
</evidence>
<dbReference type="Pfam" id="PF14392">
    <property type="entry name" value="zf-CCHC_4"/>
    <property type="match status" value="1"/>
</dbReference>
<gene>
    <name evidence="5" type="ORF">G4B88_011080</name>
</gene>
<feature type="region of interest" description="Disordered" evidence="1">
    <location>
        <begin position="334"/>
        <end position="373"/>
    </location>
</feature>
<dbReference type="PANTHER" id="PTHR33710">
    <property type="entry name" value="BNAC02G09200D PROTEIN"/>
    <property type="match status" value="1"/>
</dbReference>
<comment type="caution">
    <text evidence="5">The sequence shown here is derived from an EMBL/GenBank/DDBJ whole genome shotgun (WGS) entry which is preliminary data.</text>
</comment>
<proteinExistence type="predicted"/>
<dbReference type="Pfam" id="PF13966">
    <property type="entry name" value="zf-RVT"/>
    <property type="match status" value="1"/>
</dbReference>
<evidence type="ECO:0000313" key="5">
    <source>
        <dbReference type="EMBL" id="KAF4367779.1"/>
    </source>
</evidence>
<evidence type="ECO:0000256" key="1">
    <source>
        <dbReference type="SAM" id="MobiDB-lite"/>
    </source>
</evidence>
<organism evidence="5 6">
    <name type="scientific">Cannabis sativa</name>
    <name type="common">Hemp</name>
    <name type="synonym">Marijuana</name>
    <dbReference type="NCBI Taxonomy" id="3483"/>
    <lineage>
        <taxon>Eukaryota</taxon>
        <taxon>Viridiplantae</taxon>
        <taxon>Streptophyta</taxon>
        <taxon>Embryophyta</taxon>
        <taxon>Tracheophyta</taxon>
        <taxon>Spermatophyta</taxon>
        <taxon>Magnoliopsida</taxon>
        <taxon>eudicotyledons</taxon>
        <taxon>Gunneridae</taxon>
        <taxon>Pentapetalae</taxon>
        <taxon>rosids</taxon>
        <taxon>fabids</taxon>
        <taxon>Rosales</taxon>
        <taxon>Cannabaceae</taxon>
        <taxon>Cannabis</taxon>
    </lineage>
</organism>
<evidence type="ECO:0000259" key="4">
    <source>
        <dbReference type="Pfam" id="PF14392"/>
    </source>
</evidence>
<name>A0A7J6FD13_CANSA</name>
<dbReference type="Proteomes" id="UP000583929">
    <property type="component" value="Unassembled WGS sequence"/>
</dbReference>
<dbReference type="InterPro" id="IPR025836">
    <property type="entry name" value="Zn_knuckle_CX2CX4HX4C"/>
</dbReference>
<dbReference type="Gene3D" id="3.60.10.10">
    <property type="entry name" value="Endonuclease/exonuclease/phosphatase"/>
    <property type="match status" value="1"/>
</dbReference>
<dbReference type="InterPro" id="IPR026960">
    <property type="entry name" value="RVT-Znf"/>
</dbReference>
<dbReference type="Pfam" id="PF13456">
    <property type="entry name" value="RVT_3"/>
    <property type="match status" value="1"/>
</dbReference>
<dbReference type="AlphaFoldDB" id="A0A7J6FD13"/>
<feature type="region of interest" description="Disordered" evidence="1">
    <location>
        <begin position="387"/>
        <end position="421"/>
    </location>
</feature>
<protein>
    <recommendedName>
        <fullName evidence="7">Reverse transcriptase zinc-binding domain-containing protein</fullName>
    </recommendedName>
</protein>